<feature type="region of interest" description="Disordered" evidence="1">
    <location>
        <begin position="241"/>
        <end position="272"/>
    </location>
</feature>
<keyword evidence="3" id="KW-1185">Reference proteome</keyword>
<name>A0A9R1TZD5_9HYME</name>
<feature type="signal peptide" evidence="2">
    <location>
        <begin position="1"/>
        <end position="19"/>
    </location>
</feature>
<keyword evidence="2" id="KW-0732">Signal</keyword>
<dbReference type="AlphaFoldDB" id="A0A9R1TZD5"/>
<dbReference type="GeneID" id="105265871"/>
<organism evidence="3 4">
    <name type="scientific">Fopius arisanus</name>
    <dbReference type="NCBI Taxonomy" id="64838"/>
    <lineage>
        <taxon>Eukaryota</taxon>
        <taxon>Metazoa</taxon>
        <taxon>Ecdysozoa</taxon>
        <taxon>Arthropoda</taxon>
        <taxon>Hexapoda</taxon>
        <taxon>Insecta</taxon>
        <taxon>Pterygota</taxon>
        <taxon>Neoptera</taxon>
        <taxon>Endopterygota</taxon>
        <taxon>Hymenoptera</taxon>
        <taxon>Apocrita</taxon>
        <taxon>Ichneumonoidea</taxon>
        <taxon>Braconidae</taxon>
        <taxon>Opiinae</taxon>
        <taxon>Fopius</taxon>
    </lineage>
</organism>
<dbReference type="OrthoDB" id="5219169at2759"/>
<evidence type="ECO:0000313" key="4">
    <source>
        <dbReference type="RefSeq" id="XP_011301943.1"/>
    </source>
</evidence>
<reference evidence="4" key="1">
    <citation type="submission" date="2025-08" db="UniProtKB">
        <authorList>
            <consortium name="RefSeq"/>
        </authorList>
    </citation>
    <scope>IDENTIFICATION</scope>
    <source>
        <strain evidence="4">USDA-PBARC FA_bdor</strain>
        <tissue evidence="4">Whole organism</tissue>
    </source>
</reference>
<proteinExistence type="predicted"/>
<dbReference type="KEGG" id="fas:105265871"/>
<accession>A0A9R1TZD5</accession>
<feature type="compositionally biased region" description="Basic and acidic residues" evidence="1">
    <location>
        <begin position="246"/>
        <end position="258"/>
    </location>
</feature>
<evidence type="ECO:0000256" key="1">
    <source>
        <dbReference type="SAM" id="MobiDB-lite"/>
    </source>
</evidence>
<gene>
    <name evidence="4" type="primary">LOC105265871</name>
</gene>
<feature type="chain" id="PRO_5040423935" evidence="2">
    <location>
        <begin position="20"/>
        <end position="309"/>
    </location>
</feature>
<protein>
    <submittedName>
        <fullName evidence="4">Uncharacterized protein</fullName>
    </submittedName>
</protein>
<dbReference type="RefSeq" id="XP_011301943.1">
    <property type="nucleotide sequence ID" value="XM_011303641.1"/>
</dbReference>
<evidence type="ECO:0000313" key="3">
    <source>
        <dbReference type="Proteomes" id="UP000694866"/>
    </source>
</evidence>
<sequence>MSSLFVFVLLSASIRRGSCTPTRVILDGNTRELPAPLTSWYLWDTDGGLFSPRIPQFDMYRPGKAQGRNFGYYPLGRMRAERLPMGFLNGRQPTRLLETRCENLEDLKRQDFFMSSGTPIRCRRTIRQWTMQEPLYVEEPRWIPLDVKGDFNEEPGFNEEDPFILARGRRSTDKNQSNSSRAKREIHQSANMIEDTDDRMKNFYRELERYLAGRSGYVQPRNKHSDIMDILNEPFFISRGKKSRSKKNDLQRAVDSDVHLQSSPGSYRPVRDRRGEIVEQLLKEQDPFYIARGKKSTNDRLSIIEDWKK</sequence>
<evidence type="ECO:0000256" key="2">
    <source>
        <dbReference type="SAM" id="SignalP"/>
    </source>
</evidence>
<dbReference type="Proteomes" id="UP000694866">
    <property type="component" value="Unplaced"/>
</dbReference>